<name>A0AAD8IE09_9APIA</name>
<keyword evidence="3" id="KW-1185">Reference proteome</keyword>
<dbReference type="EMBL" id="JAUIZM010000005">
    <property type="protein sequence ID" value="KAK1383453.1"/>
    <property type="molecule type" value="Genomic_DNA"/>
</dbReference>
<keyword evidence="1" id="KW-1133">Transmembrane helix</keyword>
<dbReference type="AlphaFoldDB" id="A0AAD8IE09"/>
<keyword evidence="1" id="KW-0472">Membrane</keyword>
<evidence type="ECO:0000256" key="1">
    <source>
        <dbReference type="SAM" id="Phobius"/>
    </source>
</evidence>
<comment type="caution">
    <text evidence="2">The sequence shown here is derived from an EMBL/GenBank/DDBJ whole genome shotgun (WGS) entry which is preliminary data.</text>
</comment>
<accession>A0AAD8IE09</accession>
<sequence>MSSSSSTTNSNSYRRCLERGVKCKCGILAPYWEAWKNGTRDPGRRFYGCSRYKWAEPQYTERGREVIEDLRMKLSVKCDELLYLCDDLSLDEKEVSSFKEKLSVAEMKNKETVELLNMKDKELEKLKKLFVLLALLCCIFPYLFLMFHERV</sequence>
<evidence type="ECO:0000313" key="3">
    <source>
        <dbReference type="Proteomes" id="UP001237642"/>
    </source>
</evidence>
<dbReference type="Proteomes" id="UP001237642">
    <property type="component" value="Unassembled WGS sequence"/>
</dbReference>
<evidence type="ECO:0000313" key="2">
    <source>
        <dbReference type="EMBL" id="KAK1383453.1"/>
    </source>
</evidence>
<gene>
    <name evidence="2" type="ORF">POM88_021188</name>
</gene>
<feature type="transmembrane region" description="Helical" evidence="1">
    <location>
        <begin position="129"/>
        <end position="147"/>
    </location>
</feature>
<protein>
    <submittedName>
        <fullName evidence="2">GRF-type domain-containing protein</fullName>
    </submittedName>
</protein>
<proteinExistence type="predicted"/>
<reference evidence="2" key="2">
    <citation type="submission" date="2023-05" db="EMBL/GenBank/DDBJ databases">
        <authorList>
            <person name="Schelkunov M.I."/>
        </authorList>
    </citation>
    <scope>NUCLEOTIDE SEQUENCE</scope>
    <source>
        <strain evidence="2">Hsosn_3</strain>
        <tissue evidence="2">Leaf</tissue>
    </source>
</reference>
<organism evidence="2 3">
    <name type="scientific">Heracleum sosnowskyi</name>
    <dbReference type="NCBI Taxonomy" id="360622"/>
    <lineage>
        <taxon>Eukaryota</taxon>
        <taxon>Viridiplantae</taxon>
        <taxon>Streptophyta</taxon>
        <taxon>Embryophyta</taxon>
        <taxon>Tracheophyta</taxon>
        <taxon>Spermatophyta</taxon>
        <taxon>Magnoliopsida</taxon>
        <taxon>eudicotyledons</taxon>
        <taxon>Gunneridae</taxon>
        <taxon>Pentapetalae</taxon>
        <taxon>asterids</taxon>
        <taxon>campanulids</taxon>
        <taxon>Apiales</taxon>
        <taxon>Apiaceae</taxon>
        <taxon>Apioideae</taxon>
        <taxon>apioid superclade</taxon>
        <taxon>Tordylieae</taxon>
        <taxon>Tordyliinae</taxon>
        <taxon>Heracleum</taxon>
    </lineage>
</organism>
<keyword evidence="1" id="KW-0812">Transmembrane</keyword>
<reference evidence="2" key="1">
    <citation type="submission" date="2023-02" db="EMBL/GenBank/DDBJ databases">
        <title>Genome of toxic invasive species Heracleum sosnowskyi carries increased number of genes despite the absence of recent whole-genome duplications.</title>
        <authorList>
            <person name="Schelkunov M."/>
            <person name="Shtratnikova V."/>
            <person name="Makarenko M."/>
            <person name="Klepikova A."/>
            <person name="Omelchenko D."/>
            <person name="Novikova G."/>
            <person name="Obukhova E."/>
            <person name="Bogdanov V."/>
            <person name="Penin A."/>
            <person name="Logacheva M."/>
        </authorList>
    </citation>
    <scope>NUCLEOTIDE SEQUENCE</scope>
    <source>
        <strain evidence="2">Hsosn_3</strain>
        <tissue evidence="2">Leaf</tissue>
    </source>
</reference>